<dbReference type="SUPFAM" id="SSF56553">
    <property type="entry name" value="Insert subdomain of RNA polymerase alpha subunit"/>
    <property type="match status" value="1"/>
</dbReference>
<sequence>TYCTSYHAARASSVCKQEKSINWAGLKKMAATMKNVDEIRDRVILGEFGVKNVHTTDFPGNYPGYDDTWDMQKFQKNFRIDIVHLDENTMEFDMVGIDAAIANAFRRILLAEVPTMAIEKVFIYNNTSIVQDEVLAHRLGLIPIRADPRLFEYRNTEDEGSEIDTIQLQLKIKCSRNPRASKDSSDPRELYLNHMVYSGDIKWVPIGNQADVFADSTIGPVHEDILIAQLRPGQELDIVMHCIKGIGKDHAKFSPVATASYRLLPEITLLEPVEGAKAERLKRCFSRGVIDLEDVKGQKVAKVVNSRLDTCSREVLRHDDLKNVVKLGRVRDHFIFTVESTGILPPDVLVTEAIKVLMVKCQRFVNELDSTDVE</sequence>
<dbReference type="Pfam" id="PF01000">
    <property type="entry name" value="RNA_pol_A_bac"/>
    <property type="match status" value="1"/>
</dbReference>
<dbReference type="CDD" id="cd07032">
    <property type="entry name" value="RNAP_I_II_AC40"/>
    <property type="match status" value="1"/>
</dbReference>
<dbReference type="Gene3D" id="3.30.1360.10">
    <property type="entry name" value="RNA polymerase, RBP11-like subunit"/>
    <property type="match status" value="1"/>
</dbReference>
<evidence type="ECO:0000256" key="8">
    <source>
        <dbReference type="ARBA" id="ARBA00023242"/>
    </source>
</evidence>
<dbReference type="GO" id="GO:0005829">
    <property type="term" value="C:cytosol"/>
    <property type="evidence" value="ECO:0007669"/>
    <property type="project" value="UniProtKB-SubCell"/>
</dbReference>
<comment type="function">
    <text evidence="10">DNA-dependent RNA polymerase catalyzes the transcription of DNA into RNA using the four ribonucleoside triphosphates as substrates. Common component of RNA polymerases I and III which synthesize ribosomal RNA precursors and short non-coding RNAs including 5S rRNA, snRNAs, tRNAs and miRNAs, respectively. POLR1C/RPAC1 is part of the polymerase core and may function as a clamp element that moves to open and close the cleft.</text>
</comment>
<evidence type="ECO:0000313" key="12">
    <source>
        <dbReference type="Ensembl" id="ENSMAMP00000051545.1"/>
    </source>
</evidence>
<dbReference type="GO" id="GO:0005666">
    <property type="term" value="C:RNA polymerase III complex"/>
    <property type="evidence" value="ECO:0007669"/>
    <property type="project" value="TreeGrafter"/>
</dbReference>
<proteinExistence type="inferred from homology"/>
<evidence type="ECO:0000256" key="5">
    <source>
        <dbReference type="ARBA" id="ARBA00022490"/>
    </source>
</evidence>
<dbReference type="AlphaFoldDB" id="A0A7N8XM74"/>
<dbReference type="FunFam" id="3.30.1360.10:FF:000009">
    <property type="entry name" value="RNA polymerase I and III subunit C"/>
    <property type="match status" value="1"/>
</dbReference>
<evidence type="ECO:0000256" key="10">
    <source>
        <dbReference type="ARBA" id="ARBA00056177"/>
    </source>
</evidence>
<organism evidence="12 13">
    <name type="scientific">Mastacembelus armatus</name>
    <name type="common">zig-zag eel</name>
    <dbReference type="NCBI Taxonomy" id="205130"/>
    <lineage>
        <taxon>Eukaryota</taxon>
        <taxon>Metazoa</taxon>
        <taxon>Chordata</taxon>
        <taxon>Craniata</taxon>
        <taxon>Vertebrata</taxon>
        <taxon>Euteleostomi</taxon>
        <taxon>Actinopterygii</taxon>
        <taxon>Neopterygii</taxon>
        <taxon>Teleostei</taxon>
        <taxon>Neoteleostei</taxon>
        <taxon>Acanthomorphata</taxon>
        <taxon>Anabantaria</taxon>
        <taxon>Synbranchiformes</taxon>
        <taxon>Mastacembelidae</taxon>
        <taxon>Mastacembelus</taxon>
    </lineage>
</organism>
<evidence type="ECO:0000256" key="9">
    <source>
        <dbReference type="ARBA" id="ARBA00025804"/>
    </source>
</evidence>
<dbReference type="InParanoid" id="A0A7N8XM74"/>
<dbReference type="PROSITE" id="PS00446">
    <property type="entry name" value="RNA_POL_D_30KD"/>
    <property type="match status" value="1"/>
</dbReference>
<dbReference type="NCBIfam" id="NF001988">
    <property type="entry name" value="PRK00783.1"/>
    <property type="match status" value="1"/>
</dbReference>
<evidence type="ECO:0000256" key="4">
    <source>
        <dbReference type="ARBA" id="ARBA00022478"/>
    </source>
</evidence>
<evidence type="ECO:0000259" key="11">
    <source>
        <dbReference type="SMART" id="SM00662"/>
    </source>
</evidence>
<dbReference type="GO" id="GO:0005736">
    <property type="term" value="C:RNA polymerase I complex"/>
    <property type="evidence" value="ECO:0007669"/>
    <property type="project" value="TreeGrafter"/>
</dbReference>
<evidence type="ECO:0000256" key="1">
    <source>
        <dbReference type="ARBA" id="ARBA00004123"/>
    </source>
</evidence>
<dbReference type="GO" id="GO:0003899">
    <property type="term" value="F:DNA-directed RNA polymerase activity"/>
    <property type="evidence" value="ECO:0007669"/>
    <property type="project" value="InterPro"/>
</dbReference>
<keyword evidence="7" id="KW-0804">Transcription</keyword>
<feature type="domain" description="DNA-directed RNA polymerase RpoA/D/Rpb3-type" evidence="11">
    <location>
        <begin position="89"/>
        <end position="367"/>
    </location>
</feature>
<dbReference type="FunFam" id="2.170.120.12:FF:000003">
    <property type="entry name" value="Dna-directed rna polymerases i and iii subunit"/>
    <property type="match status" value="1"/>
</dbReference>
<dbReference type="GO" id="GO:0003677">
    <property type="term" value="F:DNA binding"/>
    <property type="evidence" value="ECO:0007669"/>
    <property type="project" value="InterPro"/>
</dbReference>
<evidence type="ECO:0000256" key="2">
    <source>
        <dbReference type="ARBA" id="ARBA00004514"/>
    </source>
</evidence>
<dbReference type="Pfam" id="PF01193">
    <property type="entry name" value="RNA_pol_L"/>
    <property type="match status" value="1"/>
</dbReference>
<dbReference type="GO" id="GO:0006351">
    <property type="term" value="P:DNA-templated transcription"/>
    <property type="evidence" value="ECO:0007669"/>
    <property type="project" value="InterPro"/>
</dbReference>
<evidence type="ECO:0000313" key="13">
    <source>
        <dbReference type="Proteomes" id="UP000261640"/>
    </source>
</evidence>
<dbReference type="InterPro" id="IPR011262">
    <property type="entry name" value="DNA-dir_RNA_pol_insert"/>
</dbReference>
<dbReference type="SUPFAM" id="SSF55257">
    <property type="entry name" value="RBP11-like subunits of RNA polymerase"/>
    <property type="match status" value="1"/>
</dbReference>
<keyword evidence="8" id="KW-0539">Nucleus</keyword>
<comment type="similarity">
    <text evidence="9">Belongs to the archaeal Rpo3/eukaryotic RPB3 RNA polymerase subunit family.</text>
</comment>
<reference evidence="12" key="2">
    <citation type="submission" date="2025-09" db="UniProtKB">
        <authorList>
            <consortium name="Ensembl"/>
        </authorList>
    </citation>
    <scope>IDENTIFICATION</scope>
</reference>
<keyword evidence="4" id="KW-0240">DNA-directed RNA polymerase</keyword>
<reference evidence="12" key="1">
    <citation type="submission" date="2025-08" db="UniProtKB">
        <authorList>
            <consortium name="Ensembl"/>
        </authorList>
    </citation>
    <scope>IDENTIFICATION</scope>
</reference>
<name>A0A7N8XM74_9TELE</name>
<dbReference type="HAMAP" id="MF_00320">
    <property type="entry name" value="RNApol_arch_Rpo3"/>
    <property type="match status" value="1"/>
</dbReference>
<dbReference type="InterPro" id="IPR022842">
    <property type="entry name" value="RNAP_Rpo3/Rpb3/RPAC1"/>
</dbReference>
<keyword evidence="6" id="KW-0007">Acetylation</keyword>
<keyword evidence="13" id="KW-1185">Reference proteome</keyword>
<dbReference type="Gene3D" id="2.170.120.12">
    <property type="entry name" value="DNA-directed RNA polymerase, insert domain"/>
    <property type="match status" value="1"/>
</dbReference>
<dbReference type="GO" id="GO:0005654">
    <property type="term" value="C:nucleoplasm"/>
    <property type="evidence" value="ECO:0007669"/>
    <property type="project" value="UniProtKB-ARBA"/>
</dbReference>
<dbReference type="PANTHER" id="PTHR11800">
    <property type="entry name" value="DNA-DIRECTED RNA POLYMERASE"/>
    <property type="match status" value="1"/>
</dbReference>
<comment type="subcellular location">
    <subcellularLocation>
        <location evidence="2">Cytoplasm</location>
        <location evidence="2">Cytosol</location>
    </subcellularLocation>
    <subcellularLocation>
        <location evidence="1">Nucleus</location>
    </subcellularLocation>
</comment>
<keyword evidence="5" id="KW-0963">Cytoplasm</keyword>
<dbReference type="FunFam" id="3.30.1360.10:FF:000005">
    <property type="entry name" value="Dna-directed rna polymerases i and iii subunit"/>
    <property type="match status" value="1"/>
</dbReference>
<dbReference type="SMART" id="SM00662">
    <property type="entry name" value="RPOLD"/>
    <property type="match status" value="1"/>
</dbReference>
<dbReference type="InterPro" id="IPR011263">
    <property type="entry name" value="DNA-dir_RNA_pol_RpoA/D/Rpb3"/>
</dbReference>
<dbReference type="InterPro" id="IPR050518">
    <property type="entry name" value="Rpo3/RPB3_RNA_Pol_subunit"/>
</dbReference>
<dbReference type="GO" id="GO:0046983">
    <property type="term" value="F:protein dimerization activity"/>
    <property type="evidence" value="ECO:0007669"/>
    <property type="project" value="InterPro"/>
</dbReference>
<dbReference type="InterPro" id="IPR036643">
    <property type="entry name" value="RNApol_insert_sf"/>
</dbReference>
<dbReference type="PANTHER" id="PTHR11800:SF13">
    <property type="entry name" value="DNA-DIRECTED RNA POLYMERASES I AND III SUBUNIT RPAC1"/>
    <property type="match status" value="1"/>
</dbReference>
<dbReference type="InterPro" id="IPR001514">
    <property type="entry name" value="DNA-dir_RNA_pol_30-40kDasu_CS"/>
</dbReference>
<accession>A0A7N8XM74</accession>
<dbReference type="InterPro" id="IPR036603">
    <property type="entry name" value="RBP11-like"/>
</dbReference>
<evidence type="ECO:0000256" key="7">
    <source>
        <dbReference type="ARBA" id="ARBA00023163"/>
    </source>
</evidence>
<evidence type="ECO:0000256" key="3">
    <source>
        <dbReference type="ARBA" id="ARBA00022083"/>
    </source>
</evidence>
<dbReference type="Ensembl" id="ENSMAMT00000039871.1">
    <property type="protein sequence ID" value="ENSMAMP00000051545.1"/>
    <property type="gene ID" value="ENSMAMG00000008700.2"/>
</dbReference>
<dbReference type="GeneTree" id="ENSGT00950000183100"/>
<evidence type="ECO:0000256" key="6">
    <source>
        <dbReference type="ARBA" id="ARBA00022990"/>
    </source>
</evidence>
<protein>
    <recommendedName>
        <fullName evidence="3">DNA-directed RNA polymerases I and III subunit RPAC1</fullName>
    </recommendedName>
</protein>
<dbReference type="InterPro" id="IPR033901">
    <property type="entry name" value="RNAPI/III_AC40"/>
</dbReference>
<dbReference type="Proteomes" id="UP000261640">
    <property type="component" value="Unplaced"/>
</dbReference>